<accession>A0A084WTD3</accession>
<feature type="chain" id="PRO_5010760067" evidence="2">
    <location>
        <begin position="25"/>
        <end position="333"/>
    </location>
</feature>
<reference evidence="4" key="2">
    <citation type="submission" date="2020-05" db="UniProtKB">
        <authorList>
            <consortium name="EnsemblMetazoa"/>
        </authorList>
    </citation>
    <scope>IDENTIFICATION</scope>
</reference>
<dbReference type="Proteomes" id="UP000030765">
    <property type="component" value="Unassembled WGS sequence"/>
</dbReference>
<dbReference type="EMBL" id="ATLV01026883">
    <property type="status" value="NOT_ANNOTATED_CDS"/>
    <property type="molecule type" value="Genomic_DNA"/>
</dbReference>
<dbReference type="AlphaFoldDB" id="A0A084WTD3"/>
<feature type="signal peptide" evidence="2">
    <location>
        <begin position="1"/>
        <end position="24"/>
    </location>
</feature>
<feature type="compositionally biased region" description="Basic and acidic residues" evidence="1">
    <location>
        <begin position="251"/>
        <end position="262"/>
    </location>
</feature>
<dbReference type="VEuPathDB" id="VectorBase:ASIC021985"/>
<evidence type="ECO:0000256" key="1">
    <source>
        <dbReference type="SAM" id="MobiDB-lite"/>
    </source>
</evidence>
<evidence type="ECO:0000313" key="5">
    <source>
        <dbReference type="Proteomes" id="UP000030765"/>
    </source>
</evidence>
<evidence type="ECO:0000313" key="3">
    <source>
        <dbReference type="EMBL" id="KFB53477.1"/>
    </source>
</evidence>
<keyword evidence="2" id="KW-0732">Signal</keyword>
<name>A0A084WTD3_ANOSI</name>
<dbReference type="EMBL" id="KE525420">
    <property type="protein sequence ID" value="KFB53477.1"/>
    <property type="molecule type" value="Genomic_DNA"/>
</dbReference>
<proteinExistence type="predicted"/>
<feature type="region of interest" description="Disordered" evidence="1">
    <location>
        <begin position="237"/>
        <end position="333"/>
    </location>
</feature>
<evidence type="ECO:0000256" key="2">
    <source>
        <dbReference type="SAM" id="SignalP"/>
    </source>
</evidence>
<sequence length="333" mass="37435">MRRYSEYIYFCGVVLGWLLPTVHSQSNDVFVSNEPATNMLLDEPVLYPSEESVTVSTDLVPENKSSVEFSTESRFDYDNITLTNELLDFEDVGVSNSSELVPGEPKTPIAINYENPSNDFDYRYPPSYDYSYDGLRNGTNRIDYGNPFGVIQTIFGGFGNVLADPFNSTSHHDTETKPEVSEKAGNATDISFSYRMTPLVPRTFGTDVFLYRAPPMMNIPERTATQDLETTTWKVGYDKEKDQDYQNQQKTNDHGPNEKGHPDGYQTVPIDAAESANYRDPVFADGKGRYTKEPSYNDQTIARSGQEANAKLAEYAHSTPDETHQADAETTPY</sequence>
<gene>
    <name evidence="3" type="ORF">ZHAS_00021985</name>
</gene>
<keyword evidence="5" id="KW-1185">Reference proteome</keyword>
<protein>
    <submittedName>
        <fullName evidence="3 4">SCO1/SenC</fullName>
    </submittedName>
</protein>
<dbReference type="EnsemblMetazoa" id="ASIC021985-RA">
    <property type="protein sequence ID" value="ASIC021985-PA"/>
    <property type="gene ID" value="ASIC021985"/>
</dbReference>
<reference evidence="3 5" key="1">
    <citation type="journal article" date="2014" name="BMC Genomics">
        <title>Genome sequence of Anopheles sinensis provides insight into genetics basis of mosquito competence for malaria parasites.</title>
        <authorList>
            <person name="Zhou D."/>
            <person name="Zhang D."/>
            <person name="Ding G."/>
            <person name="Shi L."/>
            <person name="Hou Q."/>
            <person name="Ye Y."/>
            <person name="Xu Y."/>
            <person name="Zhou H."/>
            <person name="Xiong C."/>
            <person name="Li S."/>
            <person name="Yu J."/>
            <person name="Hong S."/>
            <person name="Yu X."/>
            <person name="Zou P."/>
            <person name="Chen C."/>
            <person name="Chang X."/>
            <person name="Wang W."/>
            <person name="Lv Y."/>
            <person name="Sun Y."/>
            <person name="Ma L."/>
            <person name="Shen B."/>
            <person name="Zhu C."/>
        </authorList>
    </citation>
    <scope>NUCLEOTIDE SEQUENCE [LARGE SCALE GENOMIC DNA]</scope>
</reference>
<feature type="compositionally biased region" description="Polar residues" evidence="1">
    <location>
        <begin position="294"/>
        <end position="307"/>
    </location>
</feature>
<evidence type="ECO:0000313" key="4">
    <source>
        <dbReference type="EnsemblMetazoa" id="ASIC021985-PA"/>
    </source>
</evidence>
<organism evidence="3">
    <name type="scientific">Anopheles sinensis</name>
    <name type="common">Mosquito</name>
    <dbReference type="NCBI Taxonomy" id="74873"/>
    <lineage>
        <taxon>Eukaryota</taxon>
        <taxon>Metazoa</taxon>
        <taxon>Ecdysozoa</taxon>
        <taxon>Arthropoda</taxon>
        <taxon>Hexapoda</taxon>
        <taxon>Insecta</taxon>
        <taxon>Pterygota</taxon>
        <taxon>Neoptera</taxon>
        <taxon>Endopterygota</taxon>
        <taxon>Diptera</taxon>
        <taxon>Nematocera</taxon>
        <taxon>Culicoidea</taxon>
        <taxon>Culicidae</taxon>
        <taxon>Anophelinae</taxon>
        <taxon>Anopheles</taxon>
    </lineage>
</organism>